<feature type="transmembrane region" description="Helical" evidence="2">
    <location>
        <begin position="23"/>
        <end position="44"/>
    </location>
</feature>
<dbReference type="InterPro" id="IPR011050">
    <property type="entry name" value="Pectin_lyase_fold/virulence"/>
</dbReference>
<comment type="caution">
    <text evidence="3">The sequence shown here is derived from an EMBL/GenBank/DDBJ whole genome shotgun (WGS) entry which is preliminary data.</text>
</comment>
<keyword evidence="4" id="KW-1185">Reference proteome</keyword>
<accession>A0A6M1L829</accession>
<reference evidence="3 4" key="1">
    <citation type="submission" date="2020-02" db="EMBL/GenBank/DDBJ databases">
        <title>Draft Genome Sequence of Verrucosispora sp. Strain CWR15, Isolated from Gulf of Mexico Sponge.</title>
        <authorList>
            <person name="Kennedy S.J."/>
            <person name="Cella E."/>
            <person name="Azarian T."/>
            <person name="Baker B.J."/>
            <person name="Shaw L.N."/>
        </authorList>
    </citation>
    <scope>NUCLEOTIDE SEQUENCE [LARGE SCALE GENOMIC DNA]</scope>
    <source>
        <strain evidence="3 4">CWR15</strain>
    </source>
</reference>
<dbReference type="Proteomes" id="UP000478148">
    <property type="component" value="Unassembled WGS sequence"/>
</dbReference>
<dbReference type="SUPFAM" id="SSF51126">
    <property type="entry name" value="Pectin lyase-like"/>
    <property type="match status" value="1"/>
</dbReference>
<feature type="region of interest" description="Disordered" evidence="1">
    <location>
        <begin position="60"/>
        <end position="123"/>
    </location>
</feature>
<keyword evidence="2" id="KW-1133">Transmembrane helix</keyword>
<protein>
    <recommendedName>
        <fullName evidence="5">Right-handed parallel beta-helix repeat-containing protein</fullName>
    </recommendedName>
</protein>
<gene>
    <name evidence="3" type="ORF">ENC19_17780</name>
</gene>
<dbReference type="RefSeq" id="WP_164448253.1">
    <property type="nucleotide sequence ID" value="NZ_SAIY01000005.1"/>
</dbReference>
<name>A0A6M1L829_9ACTN</name>
<evidence type="ECO:0008006" key="5">
    <source>
        <dbReference type="Google" id="ProtNLM"/>
    </source>
</evidence>
<sequence length="570" mass="57904">MSNYVAKNNASESEATPKRRRKLWLASGVAGLTGVVSIAAVGVATGAGAVGTDGLRWSTAQQVSRDGDQPAATPAAPAGKKGAPGQADRGDERNGEHRGDERNGDNRGADRRMPVPPPEGKDVPCDSDKLIQALIFANENHGGVLNLAKGCTYKLTRSGVGDDRTGSNGLPVITEDVVLKGHDTTITRDATAAEFRILNVGRGGNLTVKGLTIKNGQTRALPINNETPEAVWSRFSNSVEATKAAEAKKEYLPLLQATPKGIALKAKADSAPSTLVDPLSNDGGGVLVQPGGSASFEETHIVANQAGGVGGGLANFGKASLHHTTVADNTAFLYGGGIFNAGVLRVGESRVLNNDAIIGGGGVANGAAFIFRRDIDGGTALIEKAEITGNEALGFGGGLLDIQGNTTVKYTKITGNTAVLAGAGVTAAGDDSTVELAHAEVAKNTTAGVGGGLALGFRAIANVTESKIVENKAGFFGGGVFNGTGEATFRHSEISGNRAVGPLGVGGGIFTVAGVIDLEKTKVAHNFATLTAGGVFSFLGEVNVDDKSAITANKPTNCAGTFTPIPNCFG</sequence>
<evidence type="ECO:0000256" key="1">
    <source>
        <dbReference type="SAM" id="MobiDB-lite"/>
    </source>
</evidence>
<feature type="compositionally biased region" description="Low complexity" evidence="1">
    <location>
        <begin position="69"/>
        <end position="87"/>
    </location>
</feature>
<evidence type="ECO:0000313" key="4">
    <source>
        <dbReference type="Proteomes" id="UP000478148"/>
    </source>
</evidence>
<organism evidence="3 4">
    <name type="scientific">Verrucosispora sioxanthis</name>
    <dbReference type="NCBI Taxonomy" id="2499994"/>
    <lineage>
        <taxon>Bacteria</taxon>
        <taxon>Bacillati</taxon>
        <taxon>Actinomycetota</taxon>
        <taxon>Actinomycetes</taxon>
        <taxon>Micromonosporales</taxon>
        <taxon>Micromonosporaceae</taxon>
        <taxon>Micromonospora</taxon>
    </lineage>
</organism>
<keyword evidence="2" id="KW-0472">Membrane</keyword>
<dbReference type="EMBL" id="SAIY01000005">
    <property type="protein sequence ID" value="NGM14383.1"/>
    <property type="molecule type" value="Genomic_DNA"/>
</dbReference>
<evidence type="ECO:0000313" key="3">
    <source>
        <dbReference type="EMBL" id="NGM14383.1"/>
    </source>
</evidence>
<evidence type="ECO:0000256" key="2">
    <source>
        <dbReference type="SAM" id="Phobius"/>
    </source>
</evidence>
<dbReference type="AlphaFoldDB" id="A0A6M1L829"/>
<feature type="compositionally biased region" description="Basic and acidic residues" evidence="1">
    <location>
        <begin position="88"/>
        <end position="123"/>
    </location>
</feature>
<keyword evidence="2" id="KW-0812">Transmembrane</keyword>
<proteinExistence type="predicted"/>